<evidence type="ECO:0000313" key="7">
    <source>
        <dbReference type="EMBL" id="MFD2611721.1"/>
    </source>
</evidence>
<evidence type="ECO:0000256" key="6">
    <source>
        <dbReference type="SAM" id="Phobius"/>
    </source>
</evidence>
<comment type="caution">
    <text evidence="7">The sequence shown here is derived from an EMBL/GenBank/DDBJ whole genome shotgun (WGS) entry which is preliminary data.</text>
</comment>
<sequence length="193" mass="20630">MGRLKTIAAGCIVTAAGLLLLKHAHLLTGGTAGLSLTLHYVSGFAFAPLFFLINLPFYYFSLRRLGLPFTISTLVSVTFLSLITGLDRYLPPFPVPPAIGAILGGALIGLGVSVLFSHRSSLGGANILALYLDKKYQWNPGYTVFLFDTSVVLCGLYGVTPEQAVYSVLSVLVTSTVVGSIKSFHSHSSRFML</sequence>
<gene>
    <name evidence="7" type="ORF">ACFSUF_04715</name>
</gene>
<dbReference type="Pfam" id="PF02588">
    <property type="entry name" value="YitT_membrane"/>
    <property type="match status" value="1"/>
</dbReference>
<proteinExistence type="predicted"/>
<keyword evidence="2" id="KW-1003">Cell membrane</keyword>
<dbReference type="Proteomes" id="UP001597541">
    <property type="component" value="Unassembled WGS sequence"/>
</dbReference>
<feature type="transmembrane region" description="Helical" evidence="6">
    <location>
        <begin position="67"/>
        <end position="86"/>
    </location>
</feature>
<dbReference type="PANTHER" id="PTHR33545:SF5">
    <property type="entry name" value="UPF0750 MEMBRANE PROTEIN YITT"/>
    <property type="match status" value="1"/>
</dbReference>
<keyword evidence="4 6" id="KW-1133">Transmembrane helix</keyword>
<dbReference type="InterPro" id="IPR003740">
    <property type="entry name" value="YitT"/>
</dbReference>
<dbReference type="RefSeq" id="WP_377600627.1">
    <property type="nucleotide sequence ID" value="NZ_JBHUME010000005.1"/>
</dbReference>
<feature type="transmembrane region" description="Helical" evidence="6">
    <location>
        <begin position="164"/>
        <end position="184"/>
    </location>
</feature>
<keyword evidence="3 6" id="KW-0812">Transmembrane</keyword>
<evidence type="ECO:0000256" key="2">
    <source>
        <dbReference type="ARBA" id="ARBA00022475"/>
    </source>
</evidence>
<evidence type="ECO:0000256" key="3">
    <source>
        <dbReference type="ARBA" id="ARBA00022692"/>
    </source>
</evidence>
<evidence type="ECO:0000256" key="5">
    <source>
        <dbReference type="ARBA" id="ARBA00023136"/>
    </source>
</evidence>
<dbReference type="PANTHER" id="PTHR33545">
    <property type="entry name" value="UPF0750 MEMBRANE PROTEIN YITT-RELATED"/>
    <property type="match status" value="1"/>
</dbReference>
<evidence type="ECO:0000313" key="8">
    <source>
        <dbReference type="Proteomes" id="UP001597541"/>
    </source>
</evidence>
<evidence type="ECO:0000256" key="4">
    <source>
        <dbReference type="ARBA" id="ARBA00022989"/>
    </source>
</evidence>
<evidence type="ECO:0000256" key="1">
    <source>
        <dbReference type="ARBA" id="ARBA00004651"/>
    </source>
</evidence>
<accession>A0ABW5P902</accession>
<feature type="transmembrane region" description="Helical" evidence="6">
    <location>
        <begin position="138"/>
        <end position="158"/>
    </location>
</feature>
<dbReference type="EMBL" id="JBHUME010000005">
    <property type="protein sequence ID" value="MFD2611721.1"/>
    <property type="molecule type" value="Genomic_DNA"/>
</dbReference>
<protein>
    <submittedName>
        <fullName evidence="7">YitT family protein</fullName>
    </submittedName>
</protein>
<feature type="transmembrane region" description="Helical" evidence="6">
    <location>
        <begin position="39"/>
        <end position="60"/>
    </location>
</feature>
<name>A0ABW5P902_9BACL</name>
<feature type="transmembrane region" description="Helical" evidence="6">
    <location>
        <begin position="98"/>
        <end position="117"/>
    </location>
</feature>
<organism evidence="7 8">
    <name type="scientific">Paenibacillus gansuensis</name>
    <dbReference type="NCBI Taxonomy" id="306542"/>
    <lineage>
        <taxon>Bacteria</taxon>
        <taxon>Bacillati</taxon>
        <taxon>Bacillota</taxon>
        <taxon>Bacilli</taxon>
        <taxon>Bacillales</taxon>
        <taxon>Paenibacillaceae</taxon>
        <taxon>Paenibacillus</taxon>
    </lineage>
</organism>
<reference evidence="8" key="1">
    <citation type="journal article" date="2019" name="Int. J. Syst. Evol. Microbiol.">
        <title>The Global Catalogue of Microorganisms (GCM) 10K type strain sequencing project: providing services to taxonomists for standard genome sequencing and annotation.</title>
        <authorList>
            <consortium name="The Broad Institute Genomics Platform"/>
            <consortium name="The Broad Institute Genome Sequencing Center for Infectious Disease"/>
            <person name="Wu L."/>
            <person name="Ma J."/>
        </authorList>
    </citation>
    <scope>NUCLEOTIDE SEQUENCE [LARGE SCALE GENOMIC DNA]</scope>
    <source>
        <strain evidence="8">KCTC 3950</strain>
    </source>
</reference>
<comment type="subcellular location">
    <subcellularLocation>
        <location evidence="1">Cell membrane</location>
        <topology evidence="1">Multi-pass membrane protein</topology>
    </subcellularLocation>
</comment>
<dbReference type="InterPro" id="IPR051461">
    <property type="entry name" value="UPF0750_membrane"/>
</dbReference>
<keyword evidence="5 6" id="KW-0472">Membrane</keyword>
<keyword evidence="8" id="KW-1185">Reference proteome</keyword>